<dbReference type="GO" id="GO:0016887">
    <property type="term" value="F:ATP hydrolysis activity"/>
    <property type="evidence" value="ECO:0007669"/>
    <property type="project" value="InterPro"/>
</dbReference>
<comment type="caution">
    <text evidence="3">The sequence shown here is derived from an EMBL/GenBank/DDBJ whole genome shotgun (WGS) entry which is preliminary data.</text>
</comment>
<sequence length="429" mass="48070">MIAFPPANYVRRIEIDDLFGERDEIRIAKKSASDPRVFVLYGRNGSGKTTILKILNSLMSAEDNAGHRSRLAKIPFTRASVHLDGGAVIEAKKKDGLLGAYDWSIKRPNSAESFHLNLRPRRGRIAAEDWDLSHQQRYAQMTRELQALNNGVIFLDDRRTFTRELDYRKQQNSRVNFIGSDFVMEDVEDIETDPVHVGLKAVANSIRREAILLSNRGNQNAQSIYTTLVKGISSFPEIQQNSSDDLRGRLKDLESSSRVLSLYGLGSVAEHSELLGALEQANDKNLPLVRAVLNPYVESLSARLLEIGKLHKQLDSWIKNINEFIAPKYLSFRVGEGFEIKNGKGIPIPASVMSSGERHLLVLMTRAILMRTLGGLLIIDEPELSLNSDWQRSLIRSLIEGFGGGPCQLFVASHSLEICSQYQNEMVIV</sequence>
<dbReference type="PANTHER" id="PTHR43581:SF2">
    <property type="entry name" value="EXCINUCLEASE ATPASE SUBUNIT"/>
    <property type="match status" value="1"/>
</dbReference>
<dbReference type="PANTHER" id="PTHR43581">
    <property type="entry name" value="ATP/GTP PHOSPHATASE"/>
    <property type="match status" value="1"/>
</dbReference>
<dbReference type="InterPro" id="IPR003959">
    <property type="entry name" value="ATPase_AAA_core"/>
</dbReference>
<evidence type="ECO:0008006" key="5">
    <source>
        <dbReference type="Google" id="ProtNLM"/>
    </source>
</evidence>
<dbReference type="AlphaFoldDB" id="A0AA46H8M7"/>
<accession>A0AA46H8M7</accession>
<proteinExistence type="predicted"/>
<dbReference type="InterPro" id="IPR051396">
    <property type="entry name" value="Bact_Antivir_Def_Nuclease"/>
</dbReference>
<dbReference type="InterPro" id="IPR038729">
    <property type="entry name" value="Rad50/SbcC_AAA"/>
</dbReference>
<dbReference type="Proteomes" id="UP000254168">
    <property type="component" value="Unassembled WGS sequence"/>
</dbReference>
<dbReference type="Pfam" id="PF13476">
    <property type="entry name" value="AAA_23"/>
    <property type="match status" value="1"/>
</dbReference>
<evidence type="ECO:0000313" key="4">
    <source>
        <dbReference type="Proteomes" id="UP000254168"/>
    </source>
</evidence>
<name>A0AA46H8M7_9XANT</name>
<dbReference type="InterPro" id="IPR027417">
    <property type="entry name" value="P-loop_NTPase"/>
</dbReference>
<reference evidence="3 4" key="1">
    <citation type="submission" date="2018-06" db="EMBL/GenBank/DDBJ databases">
        <authorList>
            <person name="Pothier F. J."/>
        </authorList>
    </citation>
    <scope>NUCLEOTIDE SEQUENCE [LARGE SCALE GENOMIC DNA]</scope>
    <source>
        <strain evidence="3 4">CPBF 424</strain>
    </source>
</reference>
<keyword evidence="4" id="KW-1185">Reference proteome</keyword>
<gene>
    <name evidence="3" type="ORF">CPBF424_00600</name>
</gene>
<dbReference type="Pfam" id="PF13304">
    <property type="entry name" value="AAA_21"/>
    <property type="match status" value="1"/>
</dbReference>
<dbReference type="EMBL" id="UIHB01000001">
    <property type="protein sequence ID" value="SUZ26308.1"/>
    <property type="molecule type" value="Genomic_DNA"/>
</dbReference>
<feature type="domain" description="ATPase AAA-type core" evidence="1">
    <location>
        <begin position="306"/>
        <end position="419"/>
    </location>
</feature>
<dbReference type="Gene3D" id="3.40.50.300">
    <property type="entry name" value="P-loop containing nucleotide triphosphate hydrolases"/>
    <property type="match status" value="1"/>
</dbReference>
<organism evidence="3 4">
    <name type="scientific">Xanthomonas euroxanthea</name>
    <dbReference type="NCBI Taxonomy" id="2259622"/>
    <lineage>
        <taxon>Bacteria</taxon>
        <taxon>Pseudomonadati</taxon>
        <taxon>Pseudomonadota</taxon>
        <taxon>Gammaproteobacteria</taxon>
        <taxon>Lysobacterales</taxon>
        <taxon>Lysobacteraceae</taxon>
        <taxon>Xanthomonas</taxon>
    </lineage>
</organism>
<evidence type="ECO:0000259" key="2">
    <source>
        <dbReference type="Pfam" id="PF13476"/>
    </source>
</evidence>
<dbReference type="SUPFAM" id="SSF52540">
    <property type="entry name" value="P-loop containing nucleoside triphosphate hydrolases"/>
    <property type="match status" value="1"/>
</dbReference>
<feature type="domain" description="Rad50/SbcC-type AAA" evidence="2">
    <location>
        <begin position="34"/>
        <end position="182"/>
    </location>
</feature>
<evidence type="ECO:0000259" key="1">
    <source>
        <dbReference type="Pfam" id="PF13304"/>
    </source>
</evidence>
<protein>
    <recommendedName>
        <fullName evidence="5">ATP-binding protein</fullName>
    </recommendedName>
</protein>
<dbReference type="RefSeq" id="WP_115675531.1">
    <property type="nucleotide sequence ID" value="NZ_LR994544.1"/>
</dbReference>
<dbReference type="GO" id="GO:0005524">
    <property type="term" value="F:ATP binding"/>
    <property type="evidence" value="ECO:0007669"/>
    <property type="project" value="InterPro"/>
</dbReference>
<evidence type="ECO:0000313" key="3">
    <source>
        <dbReference type="EMBL" id="SUZ26308.1"/>
    </source>
</evidence>